<feature type="region of interest" description="Disordered" evidence="4">
    <location>
        <begin position="327"/>
        <end position="366"/>
    </location>
</feature>
<dbReference type="SUPFAM" id="SSF46689">
    <property type="entry name" value="Homeodomain-like"/>
    <property type="match status" value="1"/>
</dbReference>
<dbReference type="RefSeq" id="WP_196150723.1">
    <property type="nucleotide sequence ID" value="NZ_JADMLG010000007.1"/>
</dbReference>
<dbReference type="PANTHER" id="PTHR47894:SF4">
    <property type="entry name" value="HTH-TYPE TRANSCRIPTIONAL REGULATOR GADX"/>
    <property type="match status" value="1"/>
</dbReference>
<evidence type="ECO:0000313" key="7">
    <source>
        <dbReference type="Proteomes" id="UP000655751"/>
    </source>
</evidence>
<keyword evidence="2" id="KW-0238">DNA-binding</keyword>
<dbReference type="SMART" id="SM00342">
    <property type="entry name" value="HTH_ARAC"/>
    <property type="match status" value="1"/>
</dbReference>
<proteinExistence type="predicted"/>
<dbReference type="EMBL" id="JADMLG010000007">
    <property type="protein sequence ID" value="MBH0778429.1"/>
    <property type="molecule type" value="Genomic_DNA"/>
</dbReference>
<keyword evidence="1" id="KW-0805">Transcription regulation</keyword>
<dbReference type="AlphaFoldDB" id="A0A931N433"/>
<dbReference type="Gene3D" id="1.10.10.60">
    <property type="entry name" value="Homeodomain-like"/>
    <property type="match status" value="1"/>
</dbReference>
<evidence type="ECO:0000256" key="1">
    <source>
        <dbReference type="ARBA" id="ARBA00023015"/>
    </source>
</evidence>
<dbReference type="GO" id="GO:0003700">
    <property type="term" value="F:DNA-binding transcription factor activity"/>
    <property type="evidence" value="ECO:0007669"/>
    <property type="project" value="InterPro"/>
</dbReference>
<protein>
    <submittedName>
        <fullName evidence="6">AraC family transcriptional regulator</fullName>
    </submittedName>
</protein>
<evidence type="ECO:0000256" key="4">
    <source>
        <dbReference type="SAM" id="MobiDB-lite"/>
    </source>
</evidence>
<dbReference type="InterPro" id="IPR009057">
    <property type="entry name" value="Homeodomain-like_sf"/>
</dbReference>
<accession>A0A931N433</accession>
<dbReference type="InterPro" id="IPR032687">
    <property type="entry name" value="AraC-type_N"/>
</dbReference>
<keyword evidence="3" id="KW-0804">Transcription</keyword>
<dbReference type="InterPro" id="IPR018060">
    <property type="entry name" value="HTH_AraC"/>
</dbReference>
<dbReference type="PROSITE" id="PS01124">
    <property type="entry name" value="HTH_ARAC_FAMILY_2"/>
    <property type="match status" value="1"/>
</dbReference>
<dbReference type="PROSITE" id="PS00041">
    <property type="entry name" value="HTH_ARAC_FAMILY_1"/>
    <property type="match status" value="1"/>
</dbReference>
<dbReference type="PANTHER" id="PTHR47894">
    <property type="entry name" value="HTH-TYPE TRANSCRIPTIONAL REGULATOR GADX"/>
    <property type="match status" value="1"/>
</dbReference>
<evidence type="ECO:0000313" key="6">
    <source>
        <dbReference type="EMBL" id="MBH0778429.1"/>
    </source>
</evidence>
<dbReference type="GO" id="GO:0005829">
    <property type="term" value="C:cytosol"/>
    <property type="evidence" value="ECO:0007669"/>
    <property type="project" value="TreeGrafter"/>
</dbReference>
<dbReference type="Proteomes" id="UP000655751">
    <property type="component" value="Unassembled WGS sequence"/>
</dbReference>
<sequence length="366" mass="41332">MKPLARYAALHGYTELGRSLGLDTVELLHAVGLDPAGLRVQDRWVPAVAVADLLERSASASGREDFGLRLAERRRFGNLGPLGLIVREEPDVRSALRVITRHESMFNEAVRTRLTEQDGIATLRIALDLGEPVESRQAIELAVAVLHGLLRGFIGARWRPLEVRFTHPAPRNLRTHLRIFGPHVHFDQETNAIRTNTTDLDLPNDMSDPQLRAYARKLLPDPPYRTRRADTLDRVRELIEVMLPTGRCSVEQVARSLGADRRTVHRRLAAEGETFSSLLDATRAELAQHMVTNRTHTLTEIAELLAFSTPGNFSRWFRHRYGCSPTQWRDRVPQGQPDTRTNGDGRNTEDGQRRRTQPDLAEAAQR</sequence>
<reference evidence="6" key="1">
    <citation type="submission" date="2020-11" db="EMBL/GenBank/DDBJ databases">
        <title>Nocardia NEAU-351.nov., a novel actinomycete isolated from the cow dung.</title>
        <authorList>
            <person name="Zhang X."/>
        </authorList>
    </citation>
    <scope>NUCLEOTIDE SEQUENCE</scope>
    <source>
        <strain evidence="6">NEAU-351</strain>
    </source>
</reference>
<dbReference type="GO" id="GO:0000976">
    <property type="term" value="F:transcription cis-regulatory region binding"/>
    <property type="evidence" value="ECO:0007669"/>
    <property type="project" value="TreeGrafter"/>
</dbReference>
<feature type="compositionally biased region" description="Basic and acidic residues" evidence="4">
    <location>
        <begin position="341"/>
        <end position="357"/>
    </location>
</feature>
<organism evidence="6 7">
    <name type="scientific">Nocardia bovistercoris</name>
    <dbReference type="NCBI Taxonomy" id="2785916"/>
    <lineage>
        <taxon>Bacteria</taxon>
        <taxon>Bacillati</taxon>
        <taxon>Actinomycetota</taxon>
        <taxon>Actinomycetes</taxon>
        <taxon>Mycobacteriales</taxon>
        <taxon>Nocardiaceae</taxon>
        <taxon>Nocardia</taxon>
    </lineage>
</organism>
<evidence type="ECO:0000259" key="5">
    <source>
        <dbReference type="PROSITE" id="PS01124"/>
    </source>
</evidence>
<dbReference type="Pfam" id="PF12625">
    <property type="entry name" value="Arabinose_bd"/>
    <property type="match status" value="1"/>
</dbReference>
<evidence type="ECO:0000256" key="2">
    <source>
        <dbReference type="ARBA" id="ARBA00023125"/>
    </source>
</evidence>
<evidence type="ECO:0000256" key="3">
    <source>
        <dbReference type="ARBA" id="ARBA00023163"/>
    </source>
</evidence>
<feature type="domain" description="HTH araC/xylS-type" evidence="5">
    <location>
        <begin position="233"/>
        <end position="331"/>
    </location>
</feature>
<name>A0A931N433_9NOCA</name>
<comment type="caution">
    <text evidence="6">The sequence shown here is derived from an EMBL/GenBank/DDBJ whole genome shotgun (WGS) entry which is preliminary data.</text>
</comment>
<dbReference type="InterPro" id="IPR018062">
    <property type="entry name" value="HTH_AraC-typ_CS"/>
</dbReference>
<keyword evidence="7" id="KW-1185">Reference proteome</keyword>
<gene>
    <name evidence="6" type="ORF">IT779_19305</name>
</gene>
<dbReference type="Pfam" id="PF12833">
    <property type="entry name" value="HTH_18"/>
    <property type="match status" value="1"/>
</dbReference>